<name>A0A9Q1GSQ7_9CARY</name>
<reference evidence="2" key="1">
    <citation type="submission" date="2022-04" db="EMBL/GenBank/DDBJ databases">
        <title>Carnegiea gigantea Genome sequencing and assembly v2.</title>
        <authorList>
            <person name="Copetti D."/>
            <person name="Sanderson M.J."/>
            <person name="Burquez A."/>
            <person name="Wojciechowski M.F."/>
        </authorList>
    </citation>
    <scope>NUCLEOTIDE SEQUENCE</scope>
    <source>
        <strain evidence="2">SGP5-SGP5p</strain>
        <tissue evidence="2">Aerial part</tissue>
    </source>
</reference>
<dbReference type="PANTHER" id="PTHR46366:SF1">
    <property type="entry name" value="PDZ DOMAIN-CONTAINING PROTEIN C1685.05"/>
    <property type="match status" value="1"/>
</dbReference>
<sequence>MGDSLERLGSESASGLESTMKEELCMEIDPPFRENVATAEDWRKALNKVVPAVVVLRTTACRAFDTESAGASYATGFVVDKRRGIILTNRHVVKPGPVVAEAMFLNREEIPVYPIYRDPVSMLFKFAFFVRFSDQGFRIKTVALIGKSCDGL</sequence>
<dbReference type="AlphaFoldDB" id="A0A9Q1GSQ7"/>
<dbReference type="OrthoDB" id="1667202at2759"/>
<comment type="caution">
    <text evidence="2">The sequence shown here is derived from an EMBL/GenBank/DDBJ whole genome shotgun (WGS) entry which is preliminary data.</text>
</comment>
<dbReference type="InterPro" id="IPR009003">
    <property type="entry name" value="Peptidase_S1_PA"/>
</dbReference>
<dbReference type="Gene3D" id="2.40.10.10">
    <property type="entry name" value="Trypsin-like serine proteases"/>
    <property type="match status" value="1"/>
</dbReference>
<dbReference type="PANTHER" id="PTHR46366">
    <property type="entry name" value="PRO-APOPTOTIC SERINE PROTEASE NMA111"/>
    <property type="match status" value="1"/>
</dbReference>
<evidence type="ECO:0000313" key="3">
    <source>
        <dbReference type="Proteomes" id="UP001153076"/>
    </source>
</evidence>
<proteinExistence type="predicted"/>
<dbReference type="Proteomes" id="UP001153076">
    <property type="component" value="Unassembled WGS sequence"/>
</dbReference>
<keyword evidence="3" id="KW-1185">Reference proteome</keyword>
<evidence type="ECO:0008006" key="4">
    <source>
        <dbReference type="Google" id="ProtNLM"/>
    </source>
</evidence>
<organism evidence="2 3">
    <name type="scientific">Carnegiea gigantea</name>
    <dbReference type="NCBI Taxonomy" id="171969"/>
    <lineage>
        <taxon>Eukaryota</taxon>
        <taxon>Viridiplantae</taxon>
        <taxon>Streptophyta</taxon>
        <taxon>Embryophyta</taxon>
        <taxon>Tracheophyta</taxon>
        <taxon>Spermatophyta</taxon>
        <taxon>Magnoliopsida</taxon>
        <taxon>eudicotyledons</taxon>
        <taxon>Gunneridae</taxon>
        <taxon>Pentapetalae</taxon>
        <taxon>Caryophyllales</taxon>
        <taxon>Cactineae</taxon>
        <taxon>Cactaceae</taxon>
        <taxon>Cactoideae</taxon>
        <taxon>Echinocereeae</taxon>
        <taxon>Carnegiea</taxon>
    </lineage>
</organism>
<evidence type="ECO:0000256" key="1">
    <source>
        <dbReference type="SAM" id="MobiDB-lite"/>
    </source>
</evidence>
<dbReference type="EMBL" id="JAKOGI010001587">
    <property type="protein sequence ID" value="KAJ8424889.1"/>
    <property type="molecule type" value="Genomic_DNA"/>
</dbReference>
<protein>
    <recommendedName>
        <fullName evidence="4">Protease Do-like 7</fullName>
    </recommendedName>
</protein>
<feature type="region of interest" description="Disordered" evidence="1">
    <location>
        <begin position="1"/>
        <end position="20"/>
    </location>
</feature>
<accession>A0A9Q1GSQ7</accession>
<evidence type="ECO:0000313" key="2">
    <source>
        <dbReference type="EMBL" id="KAJ8424889.1"/>
    </source>
</evidence>
<gene>
    <name evidence="2" type="ORF">Cgig2_020676</name>
</gene>
<dbReference type="SUPFAM" id="SSF50494">
    <property type="entry name" value="Trypsin-like serine proteases"/>
    <property type="match status" value="1"/>
</dbReference>
<dbReference type="InterPro" id="IPR043504">
    <property type="entry name" value="Peptidase_S1_PA_chymotrypsin"/>
</dbReference>